<evidence type="ECO:0000313" key="2">
    <source>
        <dbReference type="EMBL" id="MFB9888002.1"/>
    </source>
</evidence>
<dbReference type="PANTHER" id="PTHR43316:SF3">
    <property type="entry name" value="HALOACID DEHALOGENASE, TYPE II (AFU_ORTHOLOGUE AFUA_2G07750)-RELATED"/>
    <property type="match status" value="1"/>
</dbReference>
<dbReference type="SFLD" id="SFLDS00003">
    <property type="entry name" value="Haloacid_Dehalogenase"/>
    <property type="match status" value="1"/>
</dbReference>
<keyword evidence="1 2" id="KW-0378">Hydrolase</keyword>
<protein>
    <submittedName>
        <fullName evidence="2">HAD family hydrolase</fullName>
        <ecNumber evidence="2">3.1.3.-</ecNumber>
    </submittedName>
</protein>
<dbReference type="SFLD" id="SFLDG01129">
    <property type="entry name" value="C1.5:_HAD__Beta-PGM__Phosphata"/>
    <property type="match status" value="1"/>
</dbReference>
<dbReference type="Gene3D" id="1.20.120.1600">
    <property type="match status" value="1"/>
</dbReference>
<dbReference type="InterPro" id="IPR006439">
    <property type="entry name" value="HAD-SF_hydro_IA"/>
</dbReference>
<dbReference type="GO" id="GO:0016787">
    <property type="term" value="F:hydrolase activity"/>
    <property type="evidence" value="ECO:0007669"/>
    <property type="project" value="UniProtKB-KW"/>
</dbReference>
<dbReference type="EC" id="3.1.3.-" evidence="2"/>
<dbReference type="InterPro" id="IPR023214">
    <property type="entry name" value="HAD_sf"/>
</dbReference>
<dbReference type="NCBIfam" id="TIGR01509">
    <property type="entry name" value="HAD-SF-IA-v3"/>
    <property type="match status" value="1"/>
</dbReference>
<dbReference type="InterPro" id="IPR036412">
    <property type="entry name" value="HAD-like_sf"/>
</dbReference>
<accession>A0ABV5ZFD8</accession>
<evidence type="ECO:0000256" key="1">
    <source>
        <dbReference type="ARBA" id="ARBA00022801"/>
    </source>
</evidence>
<organism evidence="2 3">
    <name type="scientific">Balneatrix alpica</name>
    <dbReference type="NCBI Taxonomy" id="75684"/>
    <lineage>
        <taxon>Bacteria</taxon>
        <taxon>Pseudomonadati</taxon>
        <taxon>Pseudomonadota</taxon>
        <taxon>Gammaproteobacteria</taxon>
        <taxon>Oceanospirillales</taxon>
        <taxon>Balneatrichaceae</taxon>
        <taxon>Balneatrix</taxon>
    </lineage>
</organism>
<comment type="caution">
    <text evidence="2">The sequence shown here is derived from an EMBL/GenBank/DDBJ whole genome shotgun (WGS) entry which is preliminary data.</text>
</comment>
<reference evidence="2 3" key="1">
    <citation type="submission" date="2024-09" db="EMBL/GenBank/DDBJ databases">
        <authorList>
            <person name="Sun Q."/>
            <person name="Mori K."/>
        </authorList>
    </citation>
    <scope>NUCLEOTIDE SEQUENCE [LARGE SCALE GENOMIC DNA]</scope>
    <source>
        <strain evidence="2 3">ATCC 51285</strain>
    </source>
</reference>
<dbReference type="Gene3D" id="3.40.50.1000">
    <property type="entry name" value="HAD superfamily/HAD-like"/>
    <property type="match status" value="1"/>
</dbReference>
<name>A0ABV5ZFD8_9GAMM</name>
<sequence>MTKPIPAPVKNPNLDVVCFDLDDTLWAVDPVIEAANAAMFAELGRLVPGFAKHFDAEQWPALRAEVCALHPTLVHSVTALRRQVISLMLERLGHQGEQAQAWLEQAFACFRQARNQVTLFADAEPMLQCLQKLGYCLGVFSNGNANLEAIGIAHYFDWVLSADQVGAAKPDAAAFAAIEQAAGCAAERILYVGDSYQHDVVGAAAAGMRSFWLNPQQLPCPARCQPDYQSQELAQLPSLISY</sequence>
<dbReference type="RefSeq" id="WP_027312933.1">
    <property type="nucleotide sequence ID" value="NZ_JBHLZN010000008.1"/>
</dbReference>
<dbReference type="InterPro" id="IPR051540">
    <property type="entry name" value="S-2-haloacid_dehalogenase"/>
</dbReference>
<dbReference type="SUPFAM" id="SSF56784">
    <property type="entry name" value="HAD-like"/>
    <property type="match status" value="1"/>
</dbReference>
<dbReference type="Pfam" id="PF00702">
    <property type="entry name" value="Hydrolase"/>
    <property type="match status" value="1"/>
</dbReference>
<keyword evidence="3" id="KW-1185">Reference proteome</keyword>
<gene>
    <name evidence="2" type="ORF">ACFFLH_16420</name>
</gene>
<dbReference type="EMBL" id="JBHLZN010000008">
    <property type="protein sequence ID" value="MFB9888002.1"/>
    <property type="molecule type" value="Genomic_DNA"/>
</dbReference>
<dbReference type="PRINTS" id="PR00413">
    <property type="entry name" value="HADHALOGNASE"/>
</dbReference>
<dbReference type="Proteomes" id="UP001589628">
    <property type="component" value="Unassembled WGS sequence"/>
</dbReference>
<proteinExistence type="predicted"/>
<evidence type="ECO:0000313" key="3">
    <source>
        <dbReference type="Proteomes" id="UP001589628"/>
    </source>
</evidence>
<dbReference type="PANTHER" id="PTHR43316">
    <property type="entry name" value="HYDROLASE, HALOACID DELAHOGENASE-RELATED"/>
    <property type="match status" value="1"/>
</dbReference>
<dbReference type="NCBIfam" id="TIGR01549">
    <property type="entry name" value="HAD-SF-IA-v1"/>
    <property type="match status" value="1"/>
</dbReference>